<evidence type="ECO:0000313" key="2">
    <source>
        <dbReference type="Proteomes" id="UP000580250"/>
    </source>
</evidence>
<evidence type="ECO:0000313" key="1">
    <source>
        <dbReference type="EMBL" id="CAD2192974.1"/>
    </source>
</evidence>
<gene>
    <name evidence="1" type="ORF">MENT_LOCUS45899</name>
</gene>
<name>A0A6V7X121_MELEN</name>
<dbReference type="AlphaFoldDB" id="A0A6V7X121"/>
<sequence>MTPKRHLIDLALLISYRQIIKVFFREKTKSCLRHRHHSGLSGGGANNVRENDVRKNKILKRHQYMRRNYSWRNPTKIVVLDNLDGEKTEKKDKIIEQLNNIEFLKVFFLIL</sequence>
<dbReference type="EMBL" id="CAJEWN010000992">
    <property type="protein sequence ID" value="CAD2192974.1"/>
    <property type="molecule type" value="Genomic_DNA"/>
</dbReference>
<dbReference type="Proteomes" id="UP000580250">
    <property type="component" value="Unassembled WGS sequence"/>
</dbReference>
<accession>A0A6V7X121</accession>
<proteinExistence type="predicted"/>
<organism evidence="1 2">
    <name type="scientific">Meloidogyne enterolobii</name>
    <name type="common">Root-knot nematode worm</name>
    <name type="synonym">Meloidogyne mayaguensis</name>
    <dbReference type="NCBI Taxonomy" id="390850"/>
    <lineage>
        <taxon>Eukaryota</taxon>
        <taxon>Metazoa</taxon>
        <taxon>Ecdysozoa</taxon>
        <taxon>Nematoda</taxon>
        <taxon>Chromadorea</taxon>
        <taxon>Rhabditida</taxon>
        <taxon>Tylenchina</taxon>
        <taxon>Tylenchomorpha</taxon>
        <taxon>Tylenchoidea</taxon>
        <taxon>Meloidogynidae</taxon>
        <taxon>Meloidogyninae</taxon>
        <taxon>Meloidogyne</taxon>
    </lineage>
</organism>
<comment type="caution">
    <text evidence="1">The sequence shown here is derived from an EMBL/GenBank/DDBJ whole genome shotgun (WGS) entry which is preliminary data.</text>
</comment>
<protein>
    <submittedName>
        <fullName evidence="1">Uncharacterized protein</fullName>
    </submittedName>
</protein>
<reference evidence="1 2" key="1">
    <citation type="submission" date="2020-08" db="EMBL/GenBank/DDBJ databases">
        <authorList>
            <person name="Koutsovoulos G."/>
            <person name="Danchin GJ E."/>
        </authorList>
    </citation>
    <scope>NUCLEOTIDE SEQUENCE [LARGE SCALE GENOMIC DNA]</scope>
</reference>